<evidence type="ECO:0000313" key="2">
    <source>
        <dbReference type="Proteomes" id="UP000440694"/>
    </source>
</evidence>
<protein>
    <submittedName>
        <fullName evidence="1">Uncharacterized protein</fullName>
    </submittedName>
</protein>
<proteinExistence type="predicted"/>
<evidence type="ECO:0000313" key="1">
    <source>
        <dbReference type="EMBL" id="MTD93823.1"/>
    </source>
</evidence>
<name>A0A6I3KHG8_9HYPH</name>
<dbReference type="Proteomes" id="UP000440694">
    <property type="component" value="Unassembled WGS sequence"/>
</dbReference>
<accession>A0A6I3KHG8</accession>
<dbReference type="RefSeq" id="WP_154738325.1">
    <property type="nucleotide sequence ID" value="NZ_WMBQ01000001.1"/>
</dbReference>
<comment type="caution">
    <text evidence="1">The sequence shown here is derived from an EMBL/GenBank/DDBJ whole genome shotgun (WGS) entry which is preliminary data.</text>
</comment>
<organism evidence="1 2">
    <name type="scientific">Hyphomicrobium album</name>
    <dbReference type="NCBI Taxonomy" id="2665159"/>
    <lineage>
        <taxon>Bacteria</taxon>
        <taxon>Pseudomonadati</taxon>
        <taxon>Pseudomonadota</taxon>
        <taxon>Alphaproteobacteria</taxon>
        <taxon>Hyphomicrobiales</taxon>
        <taxon>Hyphomicrobiaceae</taxon>
        <taxon>Hyphomicrobium</taxon>
    </lineage>
</organism>
<dbReference type="AlphaFoldDB" id="A0A6I3KHG8"/>
<gene>
    <name evidence="1" type="ORF">GIW81_05685</name>
</gene>
<dbReference type="EMBL" id="WMBQ01000001">
    <property type="protein sequence ID" value="MTD93823.1"/>
    <property type="molecule type" value="Genomic_DNA"/>
</dbReference>
<reference evidence="1 2" key="1">
    <citation type="submission" date="2019-11" db="EMBL/GenBank/DDBJ databases">
        <title>Identification of a novel strain.</title>
        <authorList>
            <person name="Xu Q."/>
            <person name="Wang G."/>
        </authorList>
    </citation>
    <scope>NUCLEOTIDE SEQUENCE [LARGE SCALE GENOMIC DNA]</scope>
    <source>
        <strain evidence="2">xq</strain>
    </source>
</reference>
<keyword evidence="2" id="KW-1185">Reference proteome</keyword>
<sequence length="63" mass="7022">MAFVTGDVVAVTGDEMPFKVVFKQGETILTEWLVESKEDGEVQIVETLKSLIDDEDEEGDDED</sequence>